<evidence type="ECO:0000313" key="5">
    <source>
        <dbReference type="Proteomes" id="UP000032233"/>
    </source>
</evidence>
<evidence type="ECO:0000313" key="4">
    <source>
        <dbReference type="EMBL" id="KIX13686.1"/>
    </source>
</evidence>
<dbReference type="NCBIfam" id="TIGR01891">
    <property type="entry name" value="amidohydrolases"/>
    <property type="match status" value="1"/>
</dbReference>
<dbReference type="PIRSF" id="PIRSF037226">
    <property type="entry name" value="Amidohydrolase_ACY1L2_prd"/>
    <property type="match status" value="1"/>
</dbReference>
<name>A0A0D2JD69_9BACT</name>
<dbReference type="PANTHER" id="PTHR30575">
    <property type="entry name" value="PEPTIDASE M20"/>
    <property type="match status" value="1"/>
</dbReference>
<dbReference type="InterPro" id="IPR052030">
    <property type="entry name" value="Peptidase_M20/M20A_hydrolases"/>
</dbReference>
<dbReference type="InParanoid" id="A0A0D2JD69"/>
<dbReference type="Gene3D" id="3.40.630.10">
    <property type="entry name" value="Zn peptidases"/>
    <property type="match status" value="1"/>
</dbReference>
<dbReference type="GO" id="GO:0071713">
    <property type="term" value="F:para-aminobenzoyl-glutamate hydrolase activity"/>
    <property type="evidence" value="ECO:0007669"/>
    <property type="project" value="TreeGrafter"/>
</dbReference>
<keyword evidence="5" id="KW-1185">Reference proteome</keyword>
<organism evidence="4 5">
    <name type="scientific">Dethiosulfatarculus sandiegensis</name>
    <dbReference type="NCBI Taxonomy" id="1429043"/>
    <lineage>
        <taxon>Bacteria</taxon>
        <taxon>Pseudomonadati</taxon>
        <taxon>Thermodesulfobacteriota</taxon>
        <taxon>Desulfarculia</taxon>
        <taxon>Desulfarculales</taxon>
        <taxon>Desulfarculaceae</taxon>
        <taxon>Dethiosulfatarculus</taxon>
    </lineage>
</organism>
<dbReference type="PATRIC" id="fig|1429043.3.peg.2545"/>
<dbReference type="PANTHER" id="PTHR30575:SF3">
    <property type="entry name" value="PEPTIDASE M20 DIMERISATION DOMAIN-CONTAINING PROTEIN"/>
    <property type="match status" value="1"/>
</dbReference>
<dbReference type="OrthoDB" id="9777385at2"/>
<dbReference type="AlphaFoldDB" id="A0A0D2JD69"/>
<reference evidence="4 5" key="1">
    <citation type="submission" date="2013-11" db="EMBL/GenBank/DDBJ databases">
        <title>Metagenomic analysis of a methanogenic consortium involved in long chain n-alkane degradation.</title>
        <authorList>
            <person name="Davidova I.A."/>
            <person name="Callaghan A.V."/>
            <person name="Wawrik B."/>
            <person name="Pruitt S."/>
            <person name="Marks C."/>
            <person name="Duncan K.E."/>
            <person name="Suflita J.M."/>
        </authorList>
    </citation>
    <scope>NUCLEOTIDE SEQUENCE [LARGE SCALE GENOMIC DNA]</scope>
    <source>
        <strain evidence="4 5">SPR</strain>
    </source>
</reference>
<dbReference type="RefSeq" id="WP_044348777.1">
    <property type="nucleotide sequence ID" value="NZ_AZAC01000014.1"/>
</dbReference>
<dbReference type="Gene3D" id="3.30.70.360">
    <property type="match status" value="1"/>
</dbReference>
<evidence type="ECO:0000256" key="1">
    <source>
        <dbReference type="ARBA" id="ARBA00022801"/>
    </source>
</evidence>
<dbReference type="Pfam" id="PF01546">
    <property type="entry name" value="Peptidase_M20"/>
    <property type="match status" value="1"/>
</dbReference>
<dbReference type="SUPFAM" id="SSF55031">
    <property type="entry name" value="Bacterial exopeptidase dimerisation domain"/>
    <property type="match status" value="1"/>
</dbReference>
<evidence type="ECO:0000259" key="3">
    <source>
        <dbReference type="Pfam" id="PF07687"/>
    </source>
</evidence>
<keyword evidence="1 4" id="KW-0378">Hydrolase</keyword>
<protein>
    <recommendedName>
        <fullName evidence="2">Peptidase M20 domain-containing protein 2</fullName>
    </recommendedName>
</protein>
<evidence type="ECO:0000256" key="2">
    <source>
        <dbReference type="PIRNR" id="PIRNR037226"/>
    </source>
</evidence>
<dbReference type="InterPro" id="IPR011650">
    <property type="entry name" value="Peptidase_M20_dimer"/>
</dbReference>
<dbReference type="InterPro" id="IPR017144">
    <property type="entry name" value="Xaa-Arg_dipeptidase"/>
</dbReference>
<dbReference type="InterPro" id="IPR017439">
    <property type="entry name" value="Amidohydrolase"/>
</dbReference>
<dbReference type="InterPro" id="IPR036264">
    <property type="entry name" value="Bact_exopeptidase_dim_dom"/>
</dbReference>
<dbReference type="EMBL" id="AZAC01000014">
    <property type="protein sequence ID" value="KIX13686.1"/>
    <property type="molecule type" value="Genomic_DNA"/>
</dbReference>
<proteinExistence type="inferred from homology"/>
<dbReference type="GO" id="GO:0016805">
    <property type="term" value="F:dipeptidase activity"/>
    <property type="evidence" value="ECO:0007669"/>
    <property type="project" value="InterPro"/>
</dbReference>
<comment type="caution">
    <text evidence="4">The sequence shown here is derived from an EMBL/GenBank/DDBJ whole genome shotgun (WGS) entry which is preliminary data.</text>
</comment>
<dbReference type="InterPro" id="IPR002933">
    <property type="entry name" value="Peptidase_M20"/>
</dbReference>
<sequence>MDKNALKQKIFSAIEDRKQEIKDLSLYLWDHPELGYKEKEGTKKVAEFLGNLGLETTENLAVTGCQAQLEGKEPGKVVAVMGELDAIVCPDHECCDKETKAVHACGHHLQVGVMAGVALGLAASGVMDQLTGSVRFMAVPAEEFIELSFRSGLRQEGSIRYFGGKQELIAKGYLDDVDLAVMMHALSLSDNGKVLIGPKGNGFVGKEVRFIGQESHAGSAPEDGVNALNAAMIGLSAIHAQRETFKDEDRVRVHPMITKGGDIVNVVPADVRLESYTRARTVEAMVDANQKVDRALKAGALAVGAQVEIKDTCGYLPLLTNPDLDALTRQNALELVGEEAITDGGDFTGSFDFGDVSHLMPSLHPFIGGVKGALHTRDFEVTDFDTALIMPAKLLAATLVDLLADGGKEADRITEAFVPVLSKEEYIALLEDLTKTTTFK</sequence>
<dbReference type="STRING" id="1429043.X474_11945"/>
<dbReference type="Pfam" id="PF07687">
    <property type="entry name" value="M20_dimer"/>
    <property type="match status" value="1"/>
</dbReference>
<dbReference type="GO" id="GO:0046657">
    <property type="term" value="P:folic acid catabolic process"/>
    <property type="evidence" value="ECO:0007669"/>
    <property type="project" value="TreeGrafter"/>
</dbReference>
<gene>
    <name evidence="4" type="ORF">X474_11945</name>
</gene>
<dbReference type="Proteomes" id="UP000032233">
    <property type="component" value="Unassembled WGS sequence"/>
</dbReference>
<feature type="domain" description="Peptidase M20 dimerisation" evidence="3">
    <location>
        <begin position="202"/>
        <end position="299"/>
    </location>
</feature>
<comment type="similarity">
    <text evidence="2">Belongs to the peptidase M20A family.</text>
</comment>
<accession>A0A0D2JD69</accession>
<dbReference type="SUPFAM" id="SSF53187">
    <property type="entry name" value="Zn-dependent exopeptidases"/>
    <property type="match status" value="1"/>
</dbReference>
<dbReference type="GO" id="GO:0005737">
    <property type="term" value="C:cytoplasm"/>
    <property type="evidence" value="ECO:0007669"/>
    <property type="project" value="TreeGrafter"/>
</dbReference>